<gene>
    <name evidence="1" type="ORF">AGLY_018097</name>
</gene>
<keyword evidence="2" id="KW-1185">Reference proteome</keyword>
<name>A0A6G0STL8_APHGL</name>
<dbReference type="PANTHER" id="PTHR10044">
    <property type="entry name" value="INHIBITOR OF APOPTOSIS"/>
    <property type="match status" value="1"/>
</dbReference>
<dbReference type="PROSITE" id="PS50143">
    <property type="entry name" value="BIR_REPEAT_2"/>
    <property type="match status" value="1"/>
</dbReference>
<dbReference type="Proteomes" id="UP000475862">
    <property type="component" value="Unassembled WGS sequence"/>
</dbReference>
<dbReference type="GO" id="GO:0043027">
    <property type="term" value="F:cysteine-type endopeptidase inhibitor activity involved in apoptotic process"/>
    <property type="evidence" value="ECO:0007669"/>
    <property type="project" value="TreeGrafter"/>
</dbReference>
<accession>A0A6G0STL8</accession>
<comment type="caution">
    <text evidence="1">The sequence shown here is derived from an EMBL/GenBank/DDBJ whole genome shotgun (WGS) entry which is preliminary data.</text>
</comment>
<dbReference type="GO" id="GO:0043066">
    <property type="term" value="P:negative regulation of apoptotic process"/>
    <property type="evidence" value="ECO:0007669"/>
    <property type="project" value="TreeGrafter"/>
</dbReference>
<dbReference type="SMART" id="SM00238">
    <property type="entry name" value="BIR"/>
    <property type="match status" value="1"/>
</dbReference>
<proteinExistence type="predicted"/>
<dbReference type="AlphaFoldDB" id="A0A6G0STL8"/>
<dbReference type="OrthoDB" id="6113021at2759"/>
<dbReference type="Pfam" id="PF00653">
    <property type="entry name" value="BIR"/>
    <property type="match status" value="1"/>
</dbReference>
<dbReference type="Gene3D" id="1.10.1170.10">
    <property type="entry name" value="Inhibitor Of Apoptosis Protein (2mihbC-IAP-1), Chain A"/>
    <property type="match status" value="1"/>
</dbReference>
<dbReference type="GO" id="GO:0051726">
    <property type="term" value="P:regulation of cell cycle"/>
    <property type="evidence" value="ECO:0007669"/>
    <property type="project" value="TreeGrafter"/>
</dbReference>
<dbReference type="InterPro" id="IPR050784">
    <property type="entry name" value="IAP"/>
</dbReference>
<dbReference type="GO" id="GO:0005737">
    <property type="term" value="C:cytoplasm"/>
    <property type="evidence" value="ECO:0007669"/>
    <property type="project" value="TreeGrafter"/>
</dbReference>
<reference evidence="1 2" key="1">
    <citation type="submission" date="2019-08" db="EMBL/GenBank/DDBJ databases">
        <title>The genome of the soybean aphid Biotype 1, its phylome, world population structure and adaptation to the North American continent.</title>
        <authorList>
            <person name="Giordano R."/>
            <person name="Donthu R.K."/>
            <person name="Hernandez A.G."/>
            <person name="Wright C.L."/>
            <person name="Zimin A.V."/>
        </authorList>
    </citation>
    <scope>NUCLEOTIDE SEQUENCE [LARGE SCALE GENOMIC DNA]</scope>
    <source>
        <tissue evidence="1">Whole aphids</tissue>
    </source>
</reference>
<dbReference type="PANTHER" id="PTHR10044:SF139">
    <property type="entry name" value="DEATH-ASSOCIATED INHIBITOR OF APOPTOSIS 2"/>
    <property type="match status" value="1"/>
</dbReference>
<dbReference type="CDD" id="cd00022">
    <property type="entry name" value="BIR"/>
    <property type="match status" value="1"/>
</dbReference>
<dbReference type="InterPro" id="IPR001370">
    <property type="entry name" value="BIR_rpt"/>
</dbReference>
<dbReference type="EMBL" id="VYZN01002784">
    <property type="protein sequence ID" value="KAE9521498.1"/>
    <property type="molecule type" value="Genomic_DNA"/>
</dbReference>
<evidence type="ECO:0000313" key="2">
    <source>
        <dbReference type="Proteomes" id="UP000475862"/>
    </source>
</evidence>
<dbReference type="GO" id="GO:0005634">
    <property type="term" value="C:nucleus"/>
    <property type="evidence" value="ECO:0007669"/>
    <property type="project" value="TreeGrafter"/>
</dbReference>
<dbReference type="SUPFAM" id="SSF57924">
    <property type="entry name" value="Inhibitor of apoptosis (IAP) repeat"/>
    <property type="match status" value="1"/>
</dbReference>
<evidence type="ECO:0000313" key="1">
    <source>
        <dbReference type="EMBL" id="KAE9521498.1"/>
    </source>
</evidence>
<organism evidence="1 2">
    <name type="scientific">Aphis glycines</name>
    <name type="common">Soybean aphid</name>
    <dbReference type="NCBI Taxonomy" id="307491"/>
    <lineage>
        <taxon>Eukaryota</taxon>
        <taxon>Metazoa</taxon>
        <taxon>Ecdysozoa</taxon>
        <taxon>Arthropoda</taxon>
        <taxon>Hexapoda</taxon>
        <taxon>Insecta</taxon>
        <taxon>Pterygota</taxon>
        <taxon>Neoptera</taxon>
        <taxon>Paraneoptera</taxon>
        <taxon>Hemiptera</taxon>
        <taxon>Sternorrhyncha</taxon>
        <taxon>Aphidomorpha</taxon>
        <taxon>Aphidoidea</taxon>
        <taxon>Aphididae</taxon>
        <taxon>Aphidini</taxon>
        <taxon>Aphis</taxon>
        <taxon>Aphis</taxon>
    </lineage>
</organism>
<protein>
    <submittedName>
        <fullName evidence="1">Uncharacterized protein</fullName>
    </submittedName>
</protein>
<sequence>MGRLAPFFSGDEKSLREYCLLAVFIEIMNLQKFSNDFPSLVYLVRNNSYPVHSDYTTFMSKLKTYNSYPSTSCQNKYLLSESGLKYTGVGDKVECFFCGLVLQKWSNDDIPWVEHAKWNPKCIFVLLCKENEFIENVKTNIIRPFNKKSVTVGFLVNKTISVIVILECNVTKKLLTFDLLQWCTLMCDSNYSSITNNLHTNCKRVKITDNIYYSVNLNQLTIKLHVNDHFITLSYTDLHRLKQLQCIDSHIVEKQKKLVSYQSTFDTVYSLIRADINILPSSCQRNDFINQYIQNFDFSMCCIQNDDTCFIYEILQFHNNSLSDFSHYNIFAFYFLLFLTIFRFGSDEHRFKIERISSRIGIASIQHHGSFRMFTVHRGQRSNTHRCKLLRAMRTLPSAIRNRFYSNLNQNLKEINLRIAKKPLFKSTVSKILHGQISIKTN</sequence>